<accession>A0A939K076</accession>
<keyword evidence="3" id="KW-1185">Reference proteome</keyword>
<name>A0A939K076_9BACT</name>
<feature type="compositionally biased region" description="Polar residues" evidence="1">
    <location>
        <begin position="136"/>
        <end position="146"/>
    </location>
</feature>
<dbReference type="EMBL" id="JAFMYU010000024">
    <property type="protein sequence ID" value="MBO0933909.1"/>
    <property type="molecule type" value="Genomic_DNA"/>
</dbReference>
<feature type="region of interest" description="Disordered" evidence="1">
    <location>
        <begin position="127"/>
        <end position="146"/>
    </location>
</feature>
<reference evidence="2 3" key="1">
    <citation type="submission" date="2021-03" db="EMBL/GenBank/DDBJ databases">
        <title>Fibrella sp. HMF5036 genome sequencing and assembly.</title>
        <authorList>
            <person name="Kang H."/>
            <person name="Kim H."/>
            <person name="Bae S."/>
            <person name="Joh K."/>
        </authorList>
    </citation>
    <scope>NUCLEOTIDE SEQUENCE [LARGE SCALE GENOMIC DNA]</scope>
    <source>
        <strain evidence="2 3">HMF5036</strain>
    </source>
</reference>
<gene>
    <name evidence="2" type="ORF">J2I48_23065</name>
</gene>
<protein>
    <submittedName>
        <fullName evidence="2">Uncharacterized protein</fullName>
    </submittedName>
</protein>
<feature type="region of interest" description="Disordered" evidence="1">
    <location>
        <begin position="32"/>
        <end position="77"/>
    </location>
</feature>
<evidence type="ECO:0000256" key="1">
    <source>
        <dbReference type="SAM" id="MobiDB-lite"/>
    </source>
</evidence>
<dbReference type="AlphaFoldDB" id="A0A939K076"/>
<organism evidence="2 3">
    <name type="scientific">Fibrella aquatilis</name>
    <dbReference type="NCBI Taxonomy" id="2817059"/>
    <lineage>
        <taxon>Bacteria</taxon>
        <taxon>Pseudomonadati</taxon>
        <taxon>Bacteroidota</taxon>
        <taxon>Cytophagia</taxon>
        <taxon>Cytophagales</taxon>
        <taxon>Spirosomataceae</taxon>
        <taxon>Fibrella</taxon>
    </lineage>
</organism>
<sequence length="146" mass="15876">MRKIKLSLRHFFQQQAAEEQETLVDVVADDTTTADVAEADQADDTTTDEVEAESEEESVNPTPEASDDVAPPATEASAEMVREIEMGEADYNALVADAGSWRTNQAELERLRTWHQNAKGGGLLAAADADTAKGGNQSWKQAPWNQ</sequence>
<dbReference type="RefSeq" id="WP_207337875.1">
    <property type="nucleotide sequence ID" value="NZ_JAFMYU010000024.1"/>
</dbReference>
<proteinExistence type="predicted"/>
<dbReference type="Proteomes" id="UP000664795">
    <property type="component" value="Unassembled WGS sequence"/>
</dbReference>
<comment type="caution">
    <text evidence="2">The sequence shown here is derived from an EMBL/GenBank/DDBJ whole genome shotgun (WGS) entry which is preliminary data.</text>
</comment>
<evidence type="ECO:0000313" key="3">
    <source>
        <dbReference type="Proteomes" id="UP000664795"/>
    </source>
</evidence>
<evidence type="ECO:0000313" key="2">
    <source>
        <dbReference type="EMBL" id="MBO0933909.1"/>
    </source>
</evidence>
<feature type="compositionally biased region" description="Acidic residues" evidence="1">
    <location>
        <begin position="37"/>
        <end position="58"/>
    </location>
</feature>